<feature type="region of interest" description="Disordered" evidence="1">
    <location>
        <begin position="1"/>
        <end position="34"/>
    </location>
</feature>
<dbReference type="STRING" id="6265.A0A0B2UJX1"/>
<reference evidence="2 3" key="1">
    <citation type="submission" date="2014-11" db="EMBL/GenBank/DDBJ databases">
        <title>Genetic blueprint of the zoonotic pathogen Toxocara canis.</title>
        <authorList>
            <person name="Zhu X.-Q."/>
            <person name="Korhonen P.K."/>
            <person name="Cai H."/>
            <person name="Young N.D."/>
            <person name="Nejsum P."/>
            <person name="von Samson-Himmelstjerna G."/>
            <person name="Boag P.R."/>
            <person name="Tan P."/>
            <person name="Li Q."/>
            <person name="Min J."/>
            <person name="Yang Y."/>
            <person name="Wang X."/>
            <person name="Fang X."/>
            <person name="Hall R.S."/>
            <person name="Hofmann A."/>
            <person name="Sternberg P.W."/>
            <person name="Jex A.R."/>
            <person name="Gasser R.B."/>
        </authorList>
    </citation>
    <scope>NUCLEOTIDE SEQUENCE [LARGE SCALE GENOMIC DNA]</scope>
    <source>
        <strain evidence="2">PN_DK_2014</strain>
    </source>
</reference>
<dbReference type="AlphaFoldDB" id="A0A0B2UJX1"/>
<dbReference type="EMBL" id="JPKZ01022388">
    <property type="protein sequence ID" value="KHN71371.1"/>
    <property type="molecule type" value="Genomic_DNA"/>
</dbReference>
<evidence type="ECO:0000313" key="3">
    <source>
        <dbReference type="Proteomes" id="UP000031036"/>
    </source>
</evidence>
<protein>
    <submittedName>
        <fullName evidence="2">Uncharacterized protein</fullName>
    </submittedName>
</protein>
<proteinExistence type="predicted"/>
<comment type="caution">
    <text evidence="2">The sequence shown here is derived from an EMBL/GenBank/DDBJ whole genome shotgun (WGS) entry which is preliminary data.</text>
</comment>
<evidence type="ECO:0000256" key="1">
    <source>
        <dbReference type="SAM" id="MobiDB-lite"/>
    </source>
</evidence>
<feature type="non-terminal residue" evidence="2">
    <location>
        <position position="1"/>
    </location>
</feature>
<organism evidence="2 3">
    <name type="scientific">Toxocara canis</name>
    <name type="common">Canine roundworm</name>
    <dbReference type="NCBI Taxonomy" id="6265"/>
    <lineage>
        <taxon>Eukaryota</taxon>
        <taxon>Metazoa</taxon>
        <taxon>Ecdysozoa</taxon>
        <taxon>Nematoda</taxon>
        <taxon>Chromadorea</taxon>
        <taxon>Rhabditida</taxon>
        <taxon>Spirurina</taxon>
        <taxon>Ascaridomorpha</taxon>
        <taxon>Ascaridoidea</taxon>
        <taxon>Toxocaridae</taxon>
        <taxon>Toxocara</taxon>
    </lineage>
</organism>
<evidence type="ECO:0000313" key="2">
    <source>
        <dbReference type="EMBL" id="KHN71371.1"/>
    </source>
</evidence>
<gene>
    <name evidence="2" type="ORF">Tcan_02325</name>
</gene>
<dbReference type="Proteomes" id="UP000031036">
    <property type="component" value="Unassembled WGS sequence"/>
</dbReference>
<name>A0A0B2UJX1_TOXCA</name>
<accession>A0A0B2UJX1</accession>
<keyword evidence="3" id="KW-1185">Reference proteome</keyword>
<sequence length="175" mass="20005">KRSQQSVPVSFGDFPEQNHARSQPQSGGFAAFSDMNPSREKELVQMYTTGNKLHGLFRCEESLIPSSKVHLSVESNSNCSLVGGSQDGMEMENVLKMVDDSNKLAQKYSQWMRSFHNSLVDGDPDVFMNKFNCILRILKKSSGRARYERMTEQQFTEHVMIVRGFFCLKCYSCMY</sequence>